<keyword evidence="3" id="KW-1133">Transmembrane helix</keyword>
<evidence type="ECO:0000256" key="3">
    <source>
        <dbReference type="SAM" id="Phobius"/>
    </source>
</evidence>
<evidence type="ECO:0000256" key="2">
    <source>
        <dbReference type="SAM" id="MobiDB-lite"/>
    </source>
</evidence>
<feature type="signal peptide" evidence="4">
    <location>
        <begin position="1"/>
        <end position="22"/>
    </location>
</feature>
<comment type="caution">
    <text evidence="6">The sequence shown here is derived from an EMBL/GenBank/DDBJ whole genome shotgun (WGS) entry which is preliminary data.</text>
</comment>
<sequence>MKKIPIWLVALLLLFMCSPLYAAAVPGQINYVNDPIGLFSTSQKSQIEEAVKGKELEVVVLTVRGLDEAAGEKLANDVYTNWKLDANKLMLVVTVDPNFVHLVYENPALANSVSNSAAQNAKGIVDRSFVPLASQGKIAEGVIAVSAYVNALQAGASTGGQGISITLILVILAVAVVLVIAIFIIFKLRRVASTRKHLEQLKGIQSKTELSISKMVNAEIFKELEGGYLQGETLKQVADVETAAMQLQQQSQQLQERLAAQQVSFTTQAAAEQSLQALEQEAQTHAQQVKEIEVRLAAIEQQSSGVRQSVEAEKARTQQLSATIEALATETSYPLTAMKQQLQQAQQLLAEADQLDDFDYVKASHPIEAATGQVDTLTEAISQLKPLIAAAPQFLPRTQALEQELRQQVGREQLMLVDADPFRMLKQAEADINRLNPLIEAGAVDEARQTATTIEETLLHAKAAVDQMVSNRDTSRATVREIEQLLSQLQEFDREYQAAFAQIQARFANVHQQEQSTRYSSIINDKQTLEALLVEIRSALDPRVQTYKLAQERSEQAKAAISQIKQAREQILGYREHLDDRLQSAAERADANKSRFYQAVSTLEQQQMDMPELHKLMANIEAGMSDQPTKNKQGLDVFEVEQQLQQHEALIDQYTHRVEQLVQEKKDTLQQLRQFQDEFVTRQNRYGGSIGLTPFSNNYTKIQIEGERLIAMGLFAEAVQQISTGRQILSQMDLAYQKAQELERQRNNRGGPGGGSGGGSGRSSGSSGWGGGGRSSGSSSWGGGSSGGGRSSGSSKW</sequence>
<feature type="chain" id="PRO_5046599859" evidence="4">
    <location>
        <begin position="23"/>
        <end position="797"/>
    </location>
</feature>
<name>A0ABX0JBA1_9BACL</name>
<dbReference type="Gene3D" id="3.10.310.50">
    <property type="match status" value="1"/>
</dbReference>
<keyword evidence="3" id="KW-0472">Membrane</keyword>
<feature type="domain" description="TPM" evidence="5">
    <location>
        <begin position="32"/>
        <end position="148"/>
    </location>
</feature>
<evidence type="ECO:0000313" key="6">
    <source>
        <dbReference type="EMBL" id="NHN31005.1"/>
    </source>
</evidence>
<keyword evidence="1" id="KW-0175">Coiled coil</keyword>
<feature type="compositionally biased region" description="Gly residues" evidence="2">
    <location>
        <begin position="750"/>
        <end position="791"/>
    </location>
</feature>
<evidence type="ECO:0000313" key="7">
    <source>
        <dbReference type="Proteomes" id="UP001165962"/>
    </source>
</evidence>
<dbReference type="EMBL" id="JAAOIW010000004">
    <property type="protein sequence ID" value="NHN31005.1"/>
    <property type="molecule type" value="Genomic_DNA"/>
</dbReference>
<keyword evidence="7" id="KW-1185">Reference proteome</keyword>
<evidence type="ECO:0000256" key="1">
    <source>
        <dbReference type="SAM" id="Coils"/>
    </source>
</evidence>
<dbReference type="InterPro" id="IPR007621">
    <property type="entry name" value="TPM_dom"/>
</dbReference>
<protein>
    <submittedName>
        <fullName evidence="6">TPM domain-containing protein</fullName>
    </submittedName>
</protein>
<organism evidence="6 7">
    <name type="scientific">Paenibacillus agricola</name>
    <dbReference type="NCBI Taxonomy" id="2716264"/>
    <lineage>
        <taxon>Bacteria</taxon>
        <taxon>Bacillati</taxon>
        <taxon>Bacillota</taxon>
        <taxon>Bacilli</taxon>
        <taxon>Bacillales</taxon>
        <taxon>Paenibacillaceae</taxon>
        <taxon>Paenibacillus</taxon>
    </lineage>
</organism>
<keyword evidence="4" id="KW-0732">Signal</keyword>
<feature type="coiled-coil region" evidence="1">
    <location>
        <begin position="637"/>
        <end position="678"/>
    </location>
</feature>
<reference evidence="6" key="1">
    <citation type="submission" date="2020-03" db="EMBL/GenBank/DDBJ databases">
        <title>Draft sequencing of Paenibacilllus sp. S3N08.</title>
        <authorList>
            <person name="Kim D.-U."/>
        </authorList>
    </citation>
    <scope>NUCLEOTIDE SEQUENCE</scope>
    <source>
        <strain evidence="6">S3N08</strain>
    </source>
</reference>
<feature type="region of interest" description="Disordered" evidence="2">
    <location>
        <begin position="741"/>
        <end position="797"/>
    </location>
</feature>
<feature type="transmembrane region" description="Helical" evidence="3">
    <location>
        <begin position="163"/>
        <end position="186"/>
    </location>
</feature>
<gene>
    <name evidence="6" type="ORF">G9U52_14290</name>
</gene>
<dbReference type="Pfam" id="PF04536">
    <property type="entry name" value="TPM_phosphatase"/>
    <property type="match status" value="1"/>
</dbReference>
<feature type="coiled-coil region" evidence="1">
    <location>
        <begin position="237"/>
        <end position="302"/>
    </location>
</feature>
<proteinExistence type="predicted"/>
<dbReference type="RefSeq" id="WP_166150537.1">
    <property type="nucleotide sequence ID" value="NZ_JAAOIW010000004.1"/>
</dbReference>
<dbReference type="Proteomes" id="UP001165962">
    <property type="component" value="Unassembled WGS sequence"/>
</dbReference>
<feature type="coiled-coil region" evidence="1">
    <location>
        <begin position="475"/>
        <end position="502"/>
    </location>
</feature>
<evidence type="ECO:0000259" key="5">
    <source>
        <dbReference type="Pfam" id="PF04536"/>
    </source>
</evidence>
<accession>A0ABX0JBA1</accession>
<keyword evidence="3" id="KW-0812">Transmembrane</keyword>
<evidence type="ECO:0000256" key="4">
    <source>
        <dbReference type="SAM" id="SignalP"/>
    </source>
</evidence>